<feature type="transmembrane region" description="Helical" evidence="4">
    <location>
        <begin position="526"/>
        <end position="550"/>
    </location>
</feature>
<dbReference type="FunFam" id="2.30.30.30:FF:000064">
    <property type="entry name" value="SPT5 homolog, DSIF elongation factor subunit"/>
    <property type="match status" value="1"/>
</dbReference>
<feature type="compositionally biased region" description="Low complexity" evidence="3">
    <location>
        <begin position="2130"/>
        <end position="2141"/>
    </location>
</feature>
<feature type="compositionally biased region" description="Acidic residues" evidence="3">
    <location>
        <begin position="673"/>
        <end position="697"/>
    </location>
</feature>
<dbReference type="GO" id="GO:0005840">
    <property type="term" value="C:ribosome"/>
    <property type="evidence" value="ECO:0007669"/>
    <property type="project" value="InterPro"/>
</dbReference>
<evidence type="ECO:0000256" key="4">
    <source>
        <dbReference type="SAM" id="Phobius"/>
    </source>
</evidence>
<feature type="compositionally biased region" description="Polar residues" evidence="3">
    <location>
        <begin position="2089"/>
        <end position="2101"/>
    </location>
</feature>
<dbReference type="PANTHER" id="PTHR11125">
    <property type="entry name" value="SUPPRESSOR OF TY 5"/>
    <property type="match status" value="1"/>
</dbReference>
<dbReference type="Pfam" id="PF23290">
    <property type="entry name" value="KOW5_SPT5"/>
    <property type="match status" value="1"/>
</dbReference>
<dbReference type="Gene3D" id="3.30.70.940">
    <property type="entry name" value="NusG, N-terminal domain"/>
    <property type="match status" value="1"/>
</dbReference>
<keyword evidence="4" id="KW-0472">Membrane</keyword>
<dbReference type="CDD" id="cd17354">
    <property type="entry name" value="MFS_Mch1p_like"/>
    <property type="match status" value="1"/>
</dbReference>
<feature type="compositionally biased region" description="Gly residues" evidence="3">
    <location>
        <begin position="1608"/>
        <end position="1618"/>
    </location>
</feature>
<sequence length="2165" mass="233522">MAVAGGNMVNTNGLLVQVITGRWFVVFASFLIMAAAGATYMFSLYSGDIKYALAYDQTTLNLLSFFKDLGGNVGILSGLINEITPPWVVLAMGSVLNFFGYFMIWLAVTNRIPKPQVWHMCLYICIGANSQSFANTGSLVTCVKNFPESRGVVLGVLKGYVGLSGAIITQLYYAFYYDDSRSLILLIAWLPAAISFAFLRTIRYMKPVRQPNELSVFYKFLYISLGLAGFLLLMIIVQKKLSFSQSEYGVSAGVVLLLLFLPLAVVFGEQFKIRETQKLAFIDPYPVKIAAERELPESANGDSNPVLGPISKIDETRWWQKVFSPPARGEDYTILQALFSWDMILLFFAGTCGVGGTLTAIDNLGQIGTSLGYSKASISTFVSLVSIWNYMGRVFSGFVSEHFLQKYHFPRPLMLTLTLLLSCVGHLLIAFDVPNGLYVSSVIIGFCFGAQWPLLFAIISELFGLKYYSTLYNFGGAASPIGLYLLNVRVTGHLYDKEALKQLAVAGISRNGGQELNCTGASCFKMSFIIITAATVFGAMISLILVARTIKFYKGDIYKRYREQAEETSSSSTEMKVVESGGERGGEAVVEPNIYVSLHTLHAHFFLLSLYLSEHAKALVSAFSVEMTNKGKGKGKEVAGKALAGKRKGSFQDDKTGGRLKTRGIEFFEDAAEVDDSEDSDFSDDSDFGDDFSDEDFNTSPRRMSEPAKGQSSFPRVPKEELVDEEEFDRIYEERYANPSRFIKFADEFDDKGNNPNSIHDAVMELMPNIWKVKCTVGRERLSALCLMQKFADLFSLGTVLKIKSAFAVDHMKGCVYIEAERQYDINEACQGIPGIYVTRVALVPNSEVYHLFSVRNRTPEISEGMWARIKGGNYKGDLAQVVAVNNSRKKVTVKLIPRIDLQALAAKFGGGYSRQKVAVPAPRLISSSELEEFRPLMQVKRDRETGKVFEVLDGLMLKDGYVYKKVSPDSLSLWGVVPTEEELLKFGSSENNESNDLEWLAQLYGDKKKKRVIRPNKGGGKGESSSGSGVGNDFELYDLVCFGKKDFGVIVGMDKDDIYKILKESSEGPVAVTIERNEIKSGLFDLKLTALDQHSKTILVNDTVRVLDGLSKGKQGIVKHIYRGIVFLHDGNEEENGGYVTCKSNMCEKVKLDVGDFSGKESEPGPLFFEDQPSSPRSPLSPKKPWQARENNREFNRGDNNNMFNIGQTLRIRIGPLKGYLCRVIALRRTDVTVKLDSQQKVLTVKCEHLSEVQGRSTAISSSGDPDSSSSKPFDLLGSEGSSGGWLNGVGTSTGGGGWNAAGASSERDGWSNHSAPSLLKPESSLNPFSSKGAEDSAWETKSNPNQNSAWVAAVEKTGVASDPEQSGGCWGNVGGSWGHAEPKTGSVGDDNQNSSWNTTKVSGKESSGWNNVQKSNNETSSTGWGQAEPKTGSVGDDNQNSSWNTTKASGKESSGWNNVQNSNNETSSNGWGDGNSFKSVSDEGNLNSSWSGWKSGTGGVKVGNSSGSSDINASKDAGWSNKPNKEGSESSGWQTGSNWNASISSSHDKEEDGKDQGGWNAGNTLDGPAEGFGQAFSGNKKFGSSAVAENSGSDLGKDSEWNAVSGGIGGNQGNGWGQKSNWNSESNEKKSTSGNSHWSSGHTEPGNQDSKFDMKRNWNSGSSGNLASDPKNSNWNSGSDNSNENPNRGNNDNWNTNKSFPSAGNESKNSDWSSGHPDPGNNDPSWGKKGNWNSRSGDANQNNSWKSNSSWSAGSSDNQFNGENEGSNENSGGVGGGNWRGGYQGRGGSDRGGFRGRGFRGRGDRGGGGFGGRGDRGGGGFGGRGGGGFGGRGDRGGGGFGGRGRSDRESFGGRWGSGGGRGRGRSDQSGSWNNRRDSGEDGSSDWKKGPDNVEGWSNSNGSQAWNQDTGDKKRKSWSQGNADKEYPSWNQGGGSKQRWSSASDGANDNRSQAWNHDTGGKDRQSWCQGNADKERPSWNQGGNKPNWSSASGGANDSGWNHGGGSKQGWSSDSGGANDNGSQAWNQDPGGKERQSGSQGNANKERPCQSQGGNQHSWNSATGGRANDSGWNQGGGSKKSWSSVSGEANDNISQAWNQGNADRERPSWNQSGNKQSWSSASGGDGILKSSSAADNGQSSSWKESGEGAAGSWGKENDGVDKGGW</sequence>
<feature type="region of interest" description="Disordered" evidence="3">
    <location>
        <begin position="673"/>
        <end position="720"/>
    </location>
</feature>
<dbReference type="CDD" id="cd06081">
    <property type="entry name" value="KOW_Spt5_1"/>
    <property type="match status" value="1"/>
</dbReference>
<evidence type="ECO:0000259" key="5">
    <source>
        <dbReference type="SMART" id="SM00739"/>
    </source>
</evidence>
<dbReference type="InterPro" id="IPR005824">
    <property type="entry name" value="KOW"/>
</dbReference>
<feature type="transmembrane region" description="Helical" evidence="4">
    <location>
        <begin position="471"/>
        <end position="490"/>
    </location>
</feature>
<dbReference type="InterPro" id="IPR041973">
    <property type="entry name" value="KOW_Spt5_1"/>
</dbReference>
<dbReference type="InterPro" id="IPR041977">
    <property type="entry name" value="KOW_Spt5_4"/>
</dbReference>
<feature type="compositionally biased region" description="Polar residues" evidence="3">
    <location>
        <begin position="2108"/>
        <end position="2122"/>
    </location>
</feature>
<dbReference type="GO" id="GO:0032044">
    <property type="term" value="C:DSIF complex"/>
    <property type="evidence" value="ECO:0007669"/>
    <property type="project" value="TreeGrafter"/>
</dbReference>
<feature type="domain" description="KOW" evidence="5">
    <location>
        <begin position="1204"/>
        <end position="1231"/>
    </location>
</feature>
<gene>
    <name evidence="6" type="ORF">VNO80_17119</name>
</gene>
<feature type="transmembrane region" description="Helical" evidence="4">
    <location>
        <begin position="86"/>
        <end position="108"/>
    </location>
</feature>
<feature type="transmembrane region" description="Helical" evidence="4">
    <location>
        <begin position="152"/>
        <end position="176"/>
    </location>
</feature>
<dbReference type="PANTHER" id="PTHR11125:SF8">
    <property type="entry name" value="PROTEIN RNA-DIRECTED DNA METHYLATION 3"/>
    <property type="match status" value="1"/>
</dbReference>
<dbReference type="SMART" id="SM00739">
    <property type="entry name" value="KOW"/>
    <property type="match status" value="3"/>
</dbReference>
<feature type="region of interest" description="Disordered" evidence="3">
    <location>
        <begin position="630"/>
        <end position="657"/>
    </location>
</feature>
<dbReference type="Pfam" id="PF23037">
    <property type="entry name" value="KOWx_SPT5"/>
    <property type="match status" value="1"/>
</dbReference>
<dbReference type="InterPro" id="IPR039659">
    <property type="entry name" value="SPT5"/>
</dbReference>
<name>A0AAN9MNT8_PHACN</name>
<dbReference type="InterPro" id="IPR056555">
    <property type="entry name" value="NFD4_C"/>
</dbReference>
<reference evidence="6 7" key="1">
    <citation type="submission" date="2024-01" db="EMBL/GenBank/DDBJ databases">
        <title>The genomes of 5 underutilized Papilionoideae crops provide insights into root nodulation and disease resistanc.</title>
        <authorList>
            <person name="Jiang F."/>
        </authorList>
    </citation>
    <scope>NUCLEOTIDE SEQUENCE [LARGE SCALE GENOMIC DNA]</scope>
    <source>
        <strain evidence="6">JINMINGXINNONG_FW02</strain>
        <tissue evidence="6">Leaves</tissue>
    </source>
</reference>
<dbReference type="Pfam" id="PF23042">
    <property type="entry name" value="KOW1_SPT5"/>
    <property type="match status" value="1"/>
</dbReference>
<feature type="compositionally biased region" description="Polar residues" evidence="3">
    <location>
        <begin position="1688"/>
        <end position="1715"/>
    </location>
</feature>
<keyword evidence="4" id="KW-0812">Transmembrane</keyword>
<dbReference type="FunFam" id="3.30.70.940:FF:000016">
    <property type="entry name" value="Uncharacterized protein"/>
    <property type="match status" value="1"/>
</dbReference>
<feature type="compositionally biased region" description="Basic and acidic residues" evidence="3">
    <location>
        <begin position="2155"/>
        <end position="2165"/>
    </location>
</feature>
<dbReference type="InterPro" id="IPR005100">
    <property type="entry name" value="NGN-domain"/>
</dbReference>
<feature type="transmembrane region" description="Helical" evidence="4">
    <location>
        <begin position="249"/>
        <end position="268"/>
    </location>
</feature>
<dbReference type="Pfam" id="PF23262">
    <property type="entry name" value="NFD4_C"/>
    <property type="match status" value="1"/>
</dbReference>
<feature type="compositionally biased region" description="Gly residues" evidence="3">
    <location>
        <begin position="1774"/>
        <end position="1789"/>
    </location>
</feature>
<feature type="compositionally biased region" description="Gly residues" evidence="3">
    <location>
        <begin position="1370"/>
        <end position="1379"/>
    </location>
</feature>
<dbReference type="InterPro" id="IPR039385">
    <property type="entry name" value="NGN_Euk"/>
</dbReference>
<dbReference type="InterPro" id="IPR036735">
    <property type="entry name" value="NGN_dom_sf"/>
</dbReference>
<dbReference type="InterPro" id="IPR014722">
    <property type="entry name" value="Rib_uL2_dom2"/>
</dbReference>
<feature type="transmembrane region" description="Helical" evidence="4">
    <location>
        <begin position="220"/>
        <end position="237"/>
    </location>
</feature>
<feature type="region of interest" description="Disordered" evidence="3">
    <location>
        <begin position="1255"/>
        <end position="2165"/>
    </location>
</feature>
<dbReference type="InterPro" id="IPR057936">
    <property type="entry name" value="KOWx_Spt5"/>
</dbReference>
<proteinExistence type="predicted"/>
<feature type="compositionally biased region" description="Low complexity" evidence="3">
    <location>
        <begin position="1262"/>
        <end position="1281"/>
    </location>
</feature>
<dbReference type="InterPro" id="IPR041978">
    <property type="entry name" value="KOW_Spt5_5"/>
</dbReference>
<evidence type="ECO:0000256" key="1">
    <source>
        <dbReference type="ARBA" id="ARBA00004123"/>
    </source>
</evidence>
<dbReference type="InterPro" id="IPR036259">
    <property type="entry name" value="MFS_trans_sf"/>
</dbReference>
<feature type="compositionally biased region" description="Polar residues" evidence="3">
    <location>
        <begin position="1391"/>
        <end position="1426"/>
    </location>
</feature>
<keyword evidence="2" id="KW-0539">Nucleus</keyword>
<feature type="compositionally biased region" description="Gly residues" evidence="3">
    <location>
        <begin position="1808"/>
        <end position="1845"/>
    </location>
</feature>
<comment type="subcellular location">
    <subcellularLocation>
        <location evidence="1">Nucleus</location>
    </subcellularLocation>
</comment>
<feature type="compositionally biased region" description="Polar residues" evidence="3">
    <location>
        <begin position="1897"/>
        <end position="1910"/>
    </location>
</feature>
<feature type="compositionally biased region" description="Polar residues" evidence="3">
    <location>
        <begin position="1639"/>
        <end position="1651"/>
    </location>
</feature>
<dbReference type="GO" id="GO:0006412">
    <property type="term" value="P:translation"/>
    <property type="evidence" value="ECO:0007669"/>
    <property type="project" value="InterPro"/>
</dbReference>
<feature type="transmembrane region" description="Helical" evidence="4">
    <location>
        <begin position="412"/>
        <end position="431"/>
    </location>
</feature>
<feature type="compositionally biased region" description="Polar residues" evidence="3">
    <location>
        <begin position="1979"/>
        <end position="2000"/>
    </location>
</feature>
<feature type="compositionally biased region" description="Polar residues" evidence="3">
    <location>
        <begin position="1659"/>
        <end position="1668"/>
    </location>
</feature>
<dbReference type="Proteomes" id="UP001374584">
    <property type="component" value="Unassembled WGS sequence"/>
</dbReference>
<feature type="transmembrane region" description="Helical" evidence="4">
    <location>
        <begin position="182"/>
        <end position="199"/>
    </location>
</feature>
<dbReference type="Gene3D" id="2.30.30.30">
    <property type="match status" value="2"/>
</dbReference>
<dbReference type="GO" id="GO:0003735">
    <property type="term" value="F:structural constituent of ribosome"/>
    <property type="evidence" value="ECO:0007669"/>
    <property type="project" value="InterPro"/>
</dbReference>
<dbReference type="SUPFAM" id="SSF103473">
    <property type="entry name" value="MFS general substrate transporter"/>
    <property type="match status" value="1"/>
</dbReference>
<feature type="compositionally biased region" description="Low complexity" evidence="3">
    <location>
        <begin position="2010"/>
        <end position="2023"/>
    </location>
</feature>
<dbReference type="InterPro" id="IPR010658">
    <property type="entry name" value="Nodulin-like"/>
</dbReference>
<protein>
    <recommendedName>
        <fullName evidence="5">KOW domain-containing protein</fullName>
    </recommendedName>
</protein>
<feature type="compositionally biased region" description="Polar residues" evidence="3">
    <location>
        <begin position="1438"/>
        <end position="1489"/>
    </location>
</feature>
<feature type="compositionally biased region" description="Gly residues" evidence="3">
    <location>
        <begin position="1282"/>
        <end position="1301"/>
    </location>
</feature>
<feature type="transmembrane region" description="Helical" evidence="4">
    <location>
        <begin position="437"/>
        <end position="459"/>
    </location>
</feature>
<feature type="compositionally biased region" description="Low complexity" evidence="3">
    <location>
        <begin position="1674"/>
        <end position="1687"/>
    </location>
</feature>
<dbReference type="CDD" id="cd09888">
    <property type="entry name" value="NGN_Euk"/>
    <property type="match status" value="1"/>
</dbReference>
<dbReference type="CDD" id="cd06084">
    <property type="entry name" value="KOW_Spt5_4"/>
    <property type="match status" value="1"/>
</dbReference>
<feature type="transmembrane region" description="Helical" evidence="4">
    <location>
        <begin position="23"/>
        <end position="47"/>
    </location>
</feature>
<feature type="compositionally biased region" description="Low complexity" evidence="3">
    <location>
        <begin position="1174"/>
        <end position="1186"/>
    </location>
</feature>
<evidence type="ECO:0000313" key="7">
    <source>
        <dbReference type="Proteomes" id="UP001374584"/>
    </source>
</evidence>
<feature type="region of interest" description="Disordered" evidence="3">
    <location>
        <begin position="1164"/>
        <end position="1202"/>
    </location>
</feature>
<evidence type="ECO:0000256" key="2">
    <source>
        <dbReference type="ARBA" id="ARBA00023242"/>
    </source>
</evidence>
<evidence type="ECO:0000313" key="6">
    <source>
        <dbReference type="EMBL" id="KAK7357822.1"/>
    </source>
</evidence>
<feature type="domain" description="KOW" evidence="5">
    <location>
        <begin position="861"/>
        <end position="888"/>
    </location>
</feature>
<dbReference type="Pfam" id="PF23291">
    <property type="entry name" value="KOW4_SPT5"/>
    <property type="match status" value="1"/>
</dbReference>
<keyword evidence="7" id="KW-1185">Reference proteome</keyword>
<keyword evidence="4" id="KW-1133">Transmembrane helix</keyword>
<feature type="compositionally biased region" description="Basic and acidic residues" evidence="3">
    <location>
        <begin position="1876"/>
        <end position="1893"/>
    </location>
</feature>
<feature type="compositionally biased region" description="Low complexity" evidence="3">
    <location>
        <begin position="1741"/>
        <end position="1773"/>
    </location>
</feature>
<dbReference type="Pfam" id="PF03439">
    <property type="entry name" value="Spt5-NGN"/>
    <property type="match status" value="1"/>
</dbReference>
<dbReference type="GO" id="GO:0006368">
    <property type="term" value="P:transcription elongation by RNA polymerase II"/>
    <property type="evidence" value="ECO:0007669"/>
    <property type="project" value="TreeGrafter"/>
</dbReference>
<dbReference type="Pfam" id="PF06813">
    <property type="entry name" value="Nodulin-like"/>
    <property type="match status" value="1"/>
</dbReference>
<dbReference type="InterPro" id="IPR005825">
    <property type="entry name" value="Ribosomal_uL24_CS"/>
</dbReference>
<feature type="compositionally biased region" description="Polar residues" evidence="3">
    <location>
        <begin position="1939"/>
        <end position="1957"/>
    </location>
</feature>
<feature type="compositionally biased region" description="Polar residues" evidence="3">
    <location>
        <begin position="1531"/>
        <end position="1547"/>
    </location>
</feature>
<evidence type="ECO:0000256" key="3">
    <source>
        <dbReference type="SAM" id="MobiDB-lite"/>
    </source>
</evidence>
<dbReference type="GO" id="GO:0006357">
    <property type="term" value="P:regulation of transcription by RNA polymerase II"/>
    <property type="evidence" value="ECO:0007669"/>
    <property type="project" value="InterPro"/>
</dbReference>
<feature type="transmembrane region" description="Helical" evidence="4">
    <location>
        <begin position="338"/>
        <end position="361"/>
    </location>
</feature>
<dbReference type="Gene3D" id="1.20.1250.20">
    <property type="entry name" value="MFS general substrate transporter like domains"/>
    <property type="match status" value="1"/>
</dbReference>
<comment type="caution">
    <text evidence="6">The sequence shown here is derived from an EMBL/GenBank/DDBJ whole genome shotgun (WGS) entry which is preliminary data.</text>
</comment>
<feature type="compositionally biased region" description="Polar residues" evidence="3">
    <location>
        <begin position="2037"/>
        <end position="2063"/>
    </location>
</feature>
<feature type="domain" description="KOW" evidence="5">
    <location>
        <begin position="1098"/>
        <end position="1125"/>
    </location>
</feature>
<dbReference type="GO" id="GO:0003729">
    <property type="term" value="F:mRNA binding"/>
    <property type="evidence" value="ECO:0007669"/>
    <property type="project" value="TreeGrafter"/>
</dbReference>
<feature type="compositionally biased region" description="Polar residues" evidence="3">
    <location>
        <begin position="1341"/>
        <end position="1351"/>
    </location>
</feature>
<dbReference type="PROSITE" id="PS01108">
    <property type="entry name" value="RIBOSOMAL_L24"/>
    <property type="match status" value="1"/>
</dbReference>
<organism evidence="6 7">
    <name type="scientific">Phaseolus coccineus</name>
    <name type="common">Scarlet runner bean</name>
    <name type="synonym">Phaseolus multiflorus</name>
    <dbReference type="NCBI Taxonomy" id="3886"/>
    <lineage>
        <taxon>Eukaryota</taxon>
        <taxon>Viridiplantae</taxon>
        <taxon>Streptophyta</taxon>
        <taxon>Embryophyta</taxon>
        <taxon>Tracheophyta</taxon>
        <taxon>Spermatophyta</taxon>
        <taxon>Magnoliopsida</taxon>
        <taxon>eudicotyledons</taxon>
        <taxon>Gunneridae</taxon>
        <taxon>Pentapetalae</taxon>
        <taxon>rosids</taxon>
        <taxon>fabids</taxon>
        <taxon>Fabales</taxon>
        <taxon>Fabaceae</taxon>
        <taxon>Papilionoideae</taxon>
        <taxon>50 kb inversion clade</taxon>
        <taxon>NPAAA clade</taxon>
        <taxon>indigoferoid/millettioid clade</taxon>
        <taxon>Phaseoleae</taxon>
        <taxon>Phaseolus</taxon>
    </lineage>
</organism>
<dbReference type="GO" id="GO:0032784">
    <property type="term" value="P:regulation of DNA-templated transcription elongation"/>
    <property type="evidence" value="ECO:0007669"/>
    <property type="project" value="InterPro"/>
</dbReference>
<dbReference type="EMBL" id="JAYMYR010000006">
    <property type="protein sequence ID" value="KAK7357822.1"/>
    <property type="molecule type" value="Genomic_DNA"/>
</dbReference>
<accession>A0AAN9MNT8</accession>
<feature type="compositionally biased region" description="Basic and acidic residues" evidence="3">
    <location>
        <begin position="1548"/>
        <end position="1557"/>
    </location>
</feature>